<evidence type="ECO:0000256" key="1">
    <source>
        <dbReference type="ARBA" id="ARBA00000085"/>
    </source>
</evidence>
<feature type="domain" description="Histidine kinase" evidence="12">
    <location>
        <begin position="236"/>
        <end position="452"/>
    </location>
</feature>
<dbReference type="PANTHER" id="PTHR45436:SF5">
    <property type="entry name" value="SENSOR HISTIDINE KINASE TRCS"/>
    <property type="match status" value="1"/>
</dbReference>
<dbReference type="Gene3D" id="1.10.287.130">
    <property type="match status" value="1"/>
</dbReference>
<dbReference type="SUPFAM" id="SSF55874">
    <property type="entry name" value="ATPase domain of HSP90 chaperone/DNA topoisomerase II/histidine kinase"/>
    <property type="match status" value="1"/>
</dbReference>
<keyword evidence="6 11" id="KW-0812">Transmembrane</keyword>
<evidence type="ECO:0000256" key="9">
    <source>
        <dbReference type="ARBA" id="ARBA00023012"/>
    </source>
</evidence>
<comment type="caution">
    <text evidence="14">The sequence shown here is derived from an EMBL/GenBank/DDBJ whole genome shotgun (WGS) entry which is preliminary data.</text>
</comment>
<dbReference type="CDD" id="cd00082">
    <property type="entry name" value="HisKA"/>
    <property type="match status" value="1"/>
</dbReference>
<evidence type="ECO:0000256" key="11">
    <source>
        <dbReference type="SAM" id="Phobius"/>
    </source>
</evidence>
<dbReference type="SUPFAM" id="SSF158472">
    <property type="entry name" value="HAMP domain-like"/>
    <property type="match status" value="1"/>
</dbReference>
<keyword evidence="4" id="KW-0597">Phosphoprotein</keyword>
<dbReference type="PROSITE" id="PS50109">
    <property type="entry name" value="HIS_KIN"/>
    <property type="match status" value="1"/>
</dbReference>
<dbReference type="Proteomes" id="UP000627292">
    <property type="component" value="Unassembled WGS sequence"/>
</dbReference>
<dbReference type="SMART" id="SM00388">
    <property type="entry name" value="HisKA"/>
    <property type="match status" value="1"/>
</dbReference>
<evidence type="ECO:0000313" key="14">
    <source>
        <dbReference type="EMBL" id="GGH62177.1"/>
    </source>
</evidence>
<keyword evidence="9" id="KW-0902">Two-component regulatory system</keyword>
<reference evidence="14" key="2">
    <citation type="submission" date="2020-09" db="EMBL/GenBank/DDBJ databases">
        <authorList>
            <person name="Sun Q."/>
            <person name="Zhou Y."/>
        </authorList>
    </citation>
    <scope>NUCLEOTIDE SEQUENCE</scope>
    <source>
        <strain evidence="14">CGMCC 1.15290</strain>
    </source>
</reference>
<dbReference type="EMBL" id="BMIB01000001">
    <property type="protein sequence ID" value="GGH62177.1"/>
    <property type="molecule type" value="Genomic_DNA"/>
</dbReference>
<dbReference type="InterPro" id="IPR003660">
    <property type="entry name" value="HAMP_dom"/>
</dbReference>
<evidence type="ECO:0000313" key="15">
    <source>
        <dbReference type="Proteomes" id="UP000627292"/>
    </source>
</evidence>
<dbReference type="GO" id="GO:0005886">
    <property type="term" value="C:plasma membrane"/>
    <property type="evidence" value="ECO:0007669"/>
    <property type="project" value="TreeGrafter"/>
</dbReference>
<evidence type="ECO:0000256" key="5">
    <source>
        <dbReference type="ARBA" id="ARBA00022679"/>
    </source>
</evidence>
<comment type="subcellular location">
    <subcellularLocation>
        <location evidence="2">Membrane</location>
    </subcellularLocation>
</comment>
<dbReference type="SMART" id="SM00304">
    <property type="entry name" value="HAMP"/>
    <property type="match status" value="1"/>
</dbReference>
<dbReference type="InterPro" id="IPR036890">
    <property type="entry name" value="HATPase_C_sf"/>
</dbReference>
<dbReference type="InterPro" id="IPR050428">
    <property type="entry name" value="TCS_sensor_his_kinase"/>
</dbReference>
<dbReference type="Gene3D" id="3.30.565.10">
    <property type="entry name" value="Histidine kinase-like ATPase, C-terminal domain"/>
    <property type="match status" value="1"/>
</dbReference>
<keyword evidence="15" id="KW-1185">Reference proteome</keyword>
<dbReference type="CDD" id="cd00075">
    <property type="entry name" value="HATPase"/>
    <property type="match status" value="1"/>
</dbReference>
<evidence type="ECO:0000256" key="7">
    <source>
        <dbReference type="ARBA" id="ARBA00022777"/>
    </source>
</evidence>
<dbReference type="AlphaFoldDB" id="A0A917IS75"/>
<gene>
    <name evidence="14" type="ORF">GCM10011379_11900</name>
</gene>
<dbReference type="Pfam" id="PF02518">
    <property type="entry name" value="HATPase_c"/>
    <property type="match status" value="1"/>
</dbReference>
<sequence>MKIRLKLTLLFTLLFAAILLAFALVVYFSYSENREDKFFKRLQQGAITQANLLLDAGVPANVLQLIYHNAVNEEEVAIYDTSFNLLYHDGPDIDKVKETPQMMQRILQKKEIRFHINGNQAVGFLYHHKGRTYVITAAAEDVMGIRKLHNLQATLIAGFFLSIILTLAAGSLFSKKALRPVSAIVDKVEDITATNLHLRVPEGNGRDEIAELAITFNRMLNRLESSFEAQKQFVSNISHELRTPLATIIAELELSANRPRTQAEYREVIALALSDARKLARLSNDLLDFAKATYDEAEIGFKPLRLDEVLWDARTQVLKSNTAYQVSMVFEGEIEDDRLLTLHGNEYLLKVAFANLMENGCKFSADHHCTVTILLNQQSCQVQIADKGAGIPAEDLPHIFTPFFRGANKKYADGNGIGLSLTQRIISLHKGDIEVQSTPPNGTVFRLKLPHQ</sequence>
<feature type="transmembrane region" description="Helical" evidence="11">
    <location>
        <begin position="153"/>
        <end position="173"/>
    </location>
</feature>
<name>A0A917IS75_9BACT</name>
<dbReference type="SUPFAM" id="SSF47384">
    <property type="entry name" value="Homodimeric domain of signal transducing histidine kinase"/>
    <property type="match status" value="1"/>
</dbReference>
<dbReference type="FunFam" id="1.10.287.130:FF:000001">
    <property type="entry name" value="Two-component sensor histidine kinase"/>
    <property type="match status" value="1"/>
</dbReference>
<dbReference type="GO" id="GO:0000155">
    <property type="term" value="F:phosphorelay sensor kinase activity"/>
    <property type="evidence" value="ECO:0007669"/>
    <property type="project" value="InterPro"/>
</dbReference>
<evidence type="ECO:0000256" key="8">
    <source>
        <dbReference type="ARBA" id="ARBA00022989"/>
    </source>
</evidence>
<reference evidence="14" key="1">
    <citation type="journal article" date="2014" name="Int. J. Syst. Evol. Microbiol.">
        <title>Complete genome sequence of Corynebacterium casei LMG S-19264T (=DSM 44701T), isolated from a smear-ripened cheese.</title>
        <authorList>
            <consortium name="US DOE Joint Genome Institute (JGI-PGF)"/>
            <person name="Walter F."/>
            <person name="Albersmeier A."/>
            <person name="Kalinowski J."/>
            <person name="Ruckert C."/>
        </authorList>
    </citation>
    <scope>NUCLEOTIDE SEQUENCE</scope>
    <source>
        <strain evidence="14">CGMCC 1.15290</strain>
    </source>
</reference>
<accession>A0A917IS75</accession>
<dbReference type="PRINTS" id="PR00344">
    <property type="entry name" value="BCTRLSENSOR"/>
</dbReference>
<dbReference type="EC" id="2.7.13.3" evidence="3"/>
<evidence type="ECO:0000256" key="4">
    <source>
        <dbReference type="ARBA" id="ARBA00022553"/>
    </source>
</evidence>
<dbReference type="InterPro" id="IPR003594">
    <property type="entry name" value="HATPase_dom"/>
</dbReference>
<evidence type="ECO:0000259" key="12">
    <source>
        <dbReference type="PROSITE" id="PS50109"/>
    </source>
</evidence>
<dbReference type="PANTHER" id="PTHR45436">
    <property type="entry name" value="SENSOR HISTIDINE KINASE YKOH"/>
    <property type="match status" value="1"/>
</dbReference>
<dbReference type="Pfam" id="PF00512">
    <property type="entry name" value="HisKA"/>
    <property type="match status" value="1"/>
</dbReference>
<keyword evidence="10 11" id="KW-0472">Membrane</keyword>
<dbReference type="InterPro" id="IPR003661">
    <property type="entry name" value="HisK_dim/P_dom"/>
</dbReference>
<comment type="catalytic activity">
    <reaction evidence="1">
        <text>ATP + protein L-histidine = ADP + protein N-phospho-L-histidine.</text>
        <dbReference type="EC" id="2.7.13.3"/>
    </reaction>
</comment>
<dbReference type="CDD" id="cd06225">
    <property type="entry name" value="HAMP"/>
    <property type="match status" value="1"/>
</dbReference>
<organism evidence="14 15">
    <name type="scientific">Filimonas zeae</name>
    <dbReference type="NCBI Taxonomy" id="1737353"/>
    <lineage>
        <taxon>Bacteria</taxon>
        <taxon>Pseudomonadati</taxon>
        <taxon>Bacteroidota</taxon>
        <taxon>Chitinophagia</taxon>
        <taxon>Chitinophagales</taxon>
        <taxon>Chitinophagaceae</taxon>
        <taxon>Filimonas</taxon>
    </lineage>
</organism>
<evidence type="ECO:0000256" key="2">
    <source>
        <dbReference type="ARBA" id="ARBA00004370"/>
    </source>
</evidence>
<protein>
    <recommendedName>
        <fullName evidence="3">histidine kinase</fullName>
        <ecNumber evidence="3">2.7.13.3</ecNumber>
    </recommendedName>
</protein>
<dbReference type="InterPro" id="IPR004358">
    <property type="entry name" value="Sig_transdc_His_kin-like_C"/>
</dbReference>
<evidence type="ECO:0000259" key="13">
    <source>
        <dbReference type="PROSITE" id="PS50885"/>
    </source>
</evidence>
<dbReference type="RefSeq" id="WP_188951050.1">
    <property type="nucleotide sequence ID" value="NZ_BMIB01000001.1"/>
</dbReference>
<dbReference type="Gene3D" id="6.10.340.10">
    <property type="match status" value="1"/>
</dbReference>
<keyword evidence="8 11" id="KW-1133">Transmembrane helix</keyword>
<dbReference type="SMART" id="SM00387">
    <property type="entry name" value="HATPase_c"/>
    <property type="match status" value="1"/>
</dbReference>
<evidence type="ECO:0000256" key="10">
    <source>
        <dbReference type="ARBA" id="ARBA00023136"/>
    </source>
</evidence>
<evidence type="ECO:0000256" key="3">
    <source>
        <dbReference type="ARBA" id="ARBA00012438"/>
    </source>
</evidence>
<evidence type="ECO:0000256" key="6">
    <source>
        <dbReference type="ARBA" id="ARBA00022692"/>
    </source>
</evidence>
<proteinExistence type="predicted"/>
<dbReference type="PROSITE" id="PS50885">
    <property type="entry name" value="HAMP"/>
    <property type="match status" value="1"/>
</dbReference>
<dbReference type="InterPro" id="IPR005467">
    <property type="entry name" value="His_kinase_dom"/>
</dbReference>
<keyword evidence="7 14" id="KW-0418">Kinase</keyword>
<feature type="domain" description="HAMP" evidence="13">
    <location>
        <begin position="175"/>
        <end position="228"/>
    </location>
</feature>
<dbReference type="InterPro" id="IPR036097">
    <property type="entry name" value="HisK_dim/P_sf"/>
</dbReference>
<keyword evidence="5" id="KW-0808">Transferase</keyword>
<dbReference type="Pfam" id="PF00672">
    <property type="entry name" value="HAMP"/>
    <property type="match status" value="1"/>
</dbReference>